<dbReference type="GO" id="GO:0003677">
    <property type="term" value="F:DNA binding"/>
    <property type="evidence" value="ECO:0007669"/>
    <property type="project" value="UniProtKB-KW"/>
</dbReference>
<dbReference type="InterPro" id="IPR016032">
    <property type="entry name" value="Sig_transdc_resp-reg_C-effctor"/>
</dbReference>
<dbReference type="Pfam" id="PF00196">
    <property type="entry name" value="GerE"/>
    <property type="match status" value="1"/>
</dbReference>
<dbReference type="EMBL" id="DF238840">
    <property type="protein sequence ID" value="GAF27190.1"/>
    <property type="molecule type" value="Genomic_DNA"/>
</dbReference>
<feature type="domain" description="HTH luxR-type" evidence="1">
    <location>
        <begin position="43"/>
        <end position="87"/>
    </location>
</feature>
<name>A0A0S6UI86_NEOTH</name>
<protein>
    <submittedName>
        <fullName evidence="2">Response regulator containing a CheY-like receiver domain and an HTH DNA-binding domain</fullName>
    </submittedName>
</protein>
<dbReference type="Gene3D" id="1.10.10.10">
    <property type="entry name" value="Winged helix-like DNA-binding domain superfamily/Winged helix DNA-binding domain"/>
    <property type="match status" value="1"/>
</dbReference>
<dbReference type="Proteomes" id="UP000063718">
    <property type="component" value="Unassembled WGS sequence"/>
</dbReference>
<dbReference type="InterPro" id="IPR036388">
    <property type="entry name" value="WH-like_DNA-bd_sf"/>
</dbReference>
<evidence type="ECO:0000259" key="1">
    <source>
        <dbReference type="Pfam" id="PF00196"/>
    </source>
</evidence>
<keyword evidence="2" id="KW-0238">DNA-binding</keyword>
<dbReference type="AlphaFoldDB" id="A0A0S6UI86"/>
<dbReference type="SUPFAM" id="SSF46894">
    <property type="entry name" value="C-terminal effector domain of the bipartite response regulators"/>
    <property type="match status" value="1"/>
</dbReference>
<dbReference type="InterPro" id="IPR000792">
    <property type="entry name" value="Tscrpt_reg_LuxR_C"/>
</dbReference>
<proteinExistence type="predicted"/>
<dbReference type="GO" id="GO:0006355">
    <property type="term" value="P:regulation of DNA-templated transcription"/>
    <property type="evidence" value="ECO:0007669"/>
    <property type="project" value="InterPro"/>
</dbReference>
<dbReference type="PRINTS" id="PR00038">
    <property type="entry name" value="HTHLUXR"/>
</dbReference>
<sequence length="353" mass="39230">MTRIFQDRQRMHTTTSLYYQTPPANLSGGVGKVVKERIDARLTLSRLELQIALLARAGLKRWEIATVLGIQQGTVKSQLERVTAKLGPTWKERKDVLWPELEPEVHQAVLVLQGPEAGNPMEEAILEAAPALPALGLRTARTSPVVRTDGGATPEGITPEGATMDLVEPMDFSSARRALEGELTPGEAAILQLEGLFSPKGRAFLRQARSTQWQLLLLGECRSLYVSAGARFWLKPALAVLSDNRQIRFLQSDNSDEPYRPWWLPYTTSGRARGTNAAYYKLQDAASGEYASSYLRDWIDNDLENYVASLHARMQQRWRALNRIALAAGRGKPRPLPDLPALLAEARRVLGID</sequence>
<accession>A0A0S6UI86</accession>
<reference evidence="2" key="1">
    <citation type="journal article" date="2014" name="Gene">
        <title>Genome-guided analysis of transformation efficiency and carbon dioxide assimilation by Moorella thermoacetica Y72.</title>
        <authorList>
            <person name="Tsukahara K."/>
            <person name="Kita A."/>
            <person name="Nakashimada Y."/>
            <person name="Hoshino T."/>
            <person name="Murakami K."/>
        </authorList>
    </citation>
    <scope>NUCLEOTIDE SEQUENCE [LARGE SCALE GENOMIC DNA]</scope>
    <source>
        <strain evidence="2">Y72</strain>
    </source>
</reference>
<evidence type="ECO:0000313" key="2">
    <source>
        <dbReference type="EMBL" id="GAF27190.1"/>
    </source>
</evidence>
<organism evidence="2">
    <name type="scientific">Moorella thermoacetica Y72</name>
    <dbReference type="NCBI Taxonomy" id="1325331"/>
    <lineage>
        <taxon>Bacteria</taxon>
        <taxon>Bacillati</taxon>
        <taxon>Bacillota</taxon>
        <taxon>Clostridia</taxon>
        <taxon>Neomoorellales</taxon>
        <taxon>Neomoorellaceae</taxon>
        <taxon>Neomoorella</taxon>
    </lineage>
</organism>
<gene>
    <name evidence="2" type="ORF">MTY_2531</name>
</gene>